<dbReference type="SUPFAM" id="SSF56317">
    <property type="entry name" value="Carbon-nitrogen hydrolase"/>
    <property type="match status" value="1"/>
</dbReference>
<reference evidence="3 4" key="1">
    <citation type="submission" date="2020-08" db="EMBL/GenBank/DDBJ databases">
        <title>A Genomic Blueprint of the Chicken Gut Microbiome.</title>
        <authorList>
            <person name="Gilroy R."/>
            <person name="Ravi A."/>
            <person name="Getino M."/>
            <person name="Pursley I."/>
            <person name="Horton D.L."/>
            <person name="Alikhan N.-F."/>
            <person name="Baker D."/>
            <person name="Gharbi K."/>
            <person name="Hall N."/>
            <person name="Watson M."/>
            <person name="Adriaenssens E.M."/>
            <person name="Foster-Nyarko E."/>
            <person name="Jarju S."/>
            <person name="Secka A."/>
            <person name="Antonio M."/>
            <person name="Oren A."/>
            <person name="Chaudhuri R."/>
            <person name="La Ragione R.M."/>
            <person name="Hildebrand F."/>
            <person name="Pallen M.J."/>
        </authorList>
    </citation>
    <scope>NUCLEOTIDE SEQUENCE [LARGE SCALE GENOMIC DNA]</scope>
    <source>
        <strain evidence="3 4">Re57</strain>
    </source>
</reference>
<gene>
    <name evidence="3" type="ORF">H9634_14320</name>
</gene>
<dbReference type="InterPro" id="IPR001110">
    <property type="entry name" value="UPF0012_CS"/>
</dbReference>
<dbReference type="CDD" id="cd07581">
    <property type="entry name" value="nitrilase_3"/>
    <property type="match status" value="1"/>
</dbReference>
<dbReference type="Gene3D" id="3.60.110.10">
    <property type="entry name" value="Carbon-nitrogen hydrolase"/>
    <property type="match status" value="1"/>
</dbReference>
<dbReference type="RefSeq" id="WP_191727476.1">
    <property type="nucleotide sequence ID" value="NZ_JACSPY010000028.1"/>
</dbReference>
<dbReference type="PANTHER" id="PTHR23088:SF27">
    <property type="entry name" value="DEAMINATED GLUTATHIONE AMIDASE"/>
    <property type="match status" value="1"/>
</dbReference>
<organism evidence="3 4">
    <name type="scientific">Brevibacterium gallinarum</name>
    <dbReference type="NCBI Taxonomy" id="2762220"/>
    <lineage>
        <taxon>Bacteria</taxon>
        <taxon>Bacillati</taxon>
        <taxon>Actinomycetota</taxon>
        <taxon>Actinomycetes</taxon>
        <taxon>Micrococcales</taxon>
        <taxon>Brevibacteriaceae</taxon>
        <taxon>Brevibacterium</taxon>
    </lineage>
</organism>
<dbReference type="Pfam" id="PF00795">
    <property type="entry name" value="CN_hydrolase"/>
    <property type="match status" value="1"/>
</dbReference>
<proteinExistence type="inferred from homology"/>
<name>A0ABR8WYD3_9MICO</name>
<dbReference type="InterPro" id="IPR003010">
    <property type="entry name" value="C-N_Hydrolase"/>
</dbReference>
<dbReference type="Proteomes" id="UP000651517">
    <property type="component" value="Unassembled WGS sequence"/>
</dbReference>
<accession>A0ABR8WYD3</accession>
<keyword evidence="4" id="KW-1185">Reference proteome</keyword>
<comment type="caution">
    <text evidence="3">The sequence shown here is derived from an EMBL/GenBank/DDBJ whole genome shotgun (WGS) entry which is preliminary data.</text>
</comment>
<dbReference type="EMBL" id="JACSPY010000028">
    <property type="protein sequence ID" value="MBD8021952.1"/>
    <property type="molecule type" value="Genomic_DNA"/>
</dbReference>
<dbReference type="PANTHER" id="PTHR23088">
    <property type="entry name" value="NITRILASE-RELATED"/>
    <property type="match status" value="1"/>
</dbReference>
<feature type="domain" description="CN hydrolase" evidence="2">
    <location>
        <begin position="1"/>
        <end position="238"/>
    </location>
</feature>
<protein>
    <submittedName>
        <fullName evidence="3">Carbon-nitrogen hydrolase family protein</fullName>
    </submittedName>
</protein>
<sequence length="265" mass="28228">MRIALCQFGAVPAVSKNIKKIEAFAAEAKAQEADLLVCPEAAMSRFPAEEQDQVPQAEPLDGSFGTALAQATVGSGLTIVAGGFTPGDGTRVKNTLFVASDGKISAHYDKIHLYDAFQARESDKVIAGDIAPTVIDVNGVAVGLATCYDLRFPEIFRVLADLGSKVIALPAAWIRGSYKEEHWLTLLRARAIENGFFVVGSGESGERSIGRSAIFDPMGLQLTDLGTQPGLTVVDIDVEDVDRTRNINPGLRNRRFAIAGHNSGA</sequence>
<comment type="similarity">
    <text evidence="1">Belongs to the carbon-nitrogen hydrolase superfamily. NIT1/NIT2 family.</text>
</comment>
<dbReference type="PROSITE" id="PS01227">
    <property type="entry name" value="UPF0012"/>
    <property type="match status" value="1"/>
</dbReference>
<keyword evidence="3" id="KW-0378">Hydrolase</keyword>
<dbReference type="PROSITE" id="PS50263">
    <property type="entry name" value="CN_HYDROLASE"/>
    <property type="match status" value="1"/>
</dbReference>
<evidence type="ECO:0000313" key="4">
    <source>
        <dbReference type="Proteomes" id="UP000651517"/>
    </source>
</evidence>
<dbReference type="GO" id="GO:0016787">
    <property type="term" value="F:hydrolase activity"/>
    <property type="evidence" value="ECO:0007669"/>
    <property type="project" value="UniProtKB-KW"/>
</dbReference>
<evidence type="ECO:0000259" key="2">
    <source>
        <dbReference type="PROSITE" id="PS50263"/>
    </source>
</evidence>
<evidence type="ECO:0000313" key="3">
    <source>
        <dbReference type="EMBL" id="MBD8021952.1"/>
    </source>
</evidence>
<evidence type="ECO:0000256" key="1">
    <source>
        <dbReference type="ARBA" id="ARBA00010613"/>
    </source>
</evidence>
<dbReference type="InterPro" id="IPR036526">
    <property type="entry name" value="C-N_Hydrolase_sf"/>
</dbReference>